<keyword evidence="3" id="KW-1185">Reference proteome</keyword>
<proteinExistence type="predicted"/>
<gene>
    <name evidence="2" type="ORF">Nepgr_021100</name>
</gene>
<feature type="compositionally biased region" description="Basic and acidic residues" evidence="1">
    <location>
        <begin position="72"/>
        <end position="92"/>
    </location>
</feature>
<evidence type="ECO:0000313" key="3">
    <source>
        <dbReference type="Proteomes" id="UP001279734"/>
    </source>
</evidence>
<dbReference type="EMBL" id="BSYO01000020">
    <property type="protein sequence ID" value="GMH19259.1"/>
    <property type="molecule type" value="Genomic_DNA"/>
</dbReference>
<organism evidence="2 3">
    <name type="scientific">Nepenthes gracilis</name>
    <name type="common">Slender pitcher plant</name>
    <dbReference type="NCBI Taxonomy" id="150966"/>
    <lineage>
        <taxon>Eukaryota</taxon>
        <taxon>Viridiplantae</taxon>
        <taxon>Streptophyta</taxon>
        <taxon>Embryophyta</taxon>
        <taxon>Tracheophyta</taxon>
        <taxon>Spermatophyta</taxon>
        <taxon>Magnoliopsida</taxon>
        <taxon>eudicotyledons</taxon>
        <taxon>Gunneridae</taxon>
        <taxon>Pentapetalae</taxon>
        <taxon>Caryophyllales</taxon>
        <taxon>Nepenthaceae</taxon>
        <taxon>Nepenthes</taxon>
    </lineage>
</organism>
<sequence length="122" mass="13580">MPSRHRREVLTEGISQLCELGTSSTRQRTISEEGWKRSQPTQNQNPEKTTHLGNNRQEVTNILLPQQSSQSSKERKPSAGYSMKEKQPHASEEPASTYPAAITSDPRPRHTSKAASCPIKNG</sequence>
<evidence type="ECO:0000313" key="2">
    <source>
        <dbReference type="EMBL" id="GMH19259.1"/>
    </source>
</evidence>
<name>A0AAD3XWR2_NEPGR</name>
<protein>
    <submittedName>
        <fullName evidence="2">Uncharacterized protein</fullName>
    </submittedName>
</protein>
<evidence type="ECO:0000256" key="1">
    <source>
        <dbReference type="SAM" id="MobiDB-lite"/>
    </source>
</evidence>
<accession>A0AAD3XWR2</accession>
<feature type="compositionally biased region" description="Polar residues" evidence="1">
    <location>
        <begin position="38"/>
        <end position="71"/>
    </location>
</feature>
<comment type="caution">
    <text evidence="2">The sequence shown here is derived from an EMBL/GenBank/DDBJ whole genome shotgun (WGS) entry which is preliminary data.</text>
</comment>
<dbReference type="Proteomes" id="UP001279734">
    <property type="component" value="Unassembled WGS sequence"/>
</dbReference>
<feature type="region of interest" description="Disordered" evidence="1">
    <location>
        <begin position="1"/>
        <end position="122"/>
    </location>
</feature>
<dbReference type="AlphaFoldDB" id="A0AAD3XWR2"/>
<reference evidence="2" key="1">
    <citation type="submission" date="2023-05" db="EMBL/GenBank/DDBJ databases">
        <title>Nepenthes gracilis genome sequencing.</title>
        <authorList>
            <person name="Fukushima K."/>
        </authorList>
    </citation>
    <scope>NUCLEOTIDE SEQUENCE</scope>
    <source>
        <strain evidence="2">SING2019-196</strain>
    </source>
</reference>